<keyword evidence="2" id="KW-0489">Methyltransferase</keyword>
<evidence type="ECO:0000313" key="3">
    <source>
        <dbReference type="Proteomes" id="UP000031186"/>
    </source>
</evidence>
<dbReference type="InterPro" id="IPR029063">
    <property type="entry name" value="SAM-dependent_MTases_sf"/>
</dbReference>
<evidence type="ECO:0000313" key="2">
    <source>
        <dbReference type="EMBL" id="KID69069.1"/>
    </source>
</evidence>
<dbReference type="AlphaFoldDB" id="A0A0B4GLF0"/>
<dbReference type="SUPFAM" id="SSF53335">
    <property type="entry name" value="S-adenosyl-L-methionine-dependent methyltransferases"/>
    <property type="match status" value="1"/>
</dbReference>
<dbReference type="EMBL" id="AZNF01000002">
    <property type="protein sequence ID" value="KID69069.1"/>
    <property type="molecule type" value="Genomic_DNA"/>
</dbReference>
<dbReference type="Proteomes" id="UP000031186">
    <property type="component" value="Unassembled WGS sequence"/>
</dbReference>
<name>A0A0B4GLF0_METAF</name>
<reference evidence="2 3" key="1">
    <citation type="journal article" date="2014" name="Proc. Natl. Acad. Sci. U.S.A.">
        <title>Trajectory and genomic determinants of fungal-pathogen speciation and host adaptation.</title>
        <authorList>
            <person name="Hu X."/>
            <person name="Xiao G."/>
            <person name="Zheng P."/>
            <person name="Shang Y."/>
            <person name="Su Y."/>
            <person name="Zhang X."/>
            <person name="Liu X."/>
            <person name="Zhan S."/>
            <person name="St Leger R.J."/>
            <person name="Wang C."/>
        </authorList>
    </citation>
    <scope>NUCLEOTIDE SEQUENCE [LARGE SCALE GENOMIC DNA]</scope>
    <source>
        <strain evidence="2 3">ARSEF 549</strain>
    </source>
</reference>
<evidence type="ECO:0000256" key="1">
    <source>
        <dbReference type="ARBA" id="ARBA00038158"/>
    </source>
</evidence>
<accession>A0A0B4GLF0</accession>
<dbReference type="Gene3D" id="3.40.50.150">
    <property type="entry name" value="Vaccinia Virus protein VP39"/>
    <property type="match status" value="1"/>
</dbReference>
<keyword evidence="2" id="KW-0808">Transferase</keyword>
<dbReference type="HOGENOM" id="CLU_065416_0_0_1"/>
<comment type="caution">
    <text evidence="2">The sequence shown here is derived from an EMBL/GenBank/DDBJ whole genome shotgun (WGS) entry which is preliminary data.</text>
</comment>
<organism evidence="2 3">
    <name type="scientific">Metarhizium anisopliae (strain ARSEF 549)</name>
    <dbReference type="NCBI Taxonomy" id="3151832"/>
    <lineage>
        <taxon>Eukaryota</taxon>
        <taxon>Fungi</taxon>
        <taxon>Dikarya</taxon>
        <taxon>Ascomycota</taxon>
        <taxon>Pezizomycotina</taxon>
        <taxon>Sordariomycetes</taxon>
        <taxon>Hypocreomycetidae</taxon>
        <taxon>Hypocreales</taxon>
        <taxon>Clavicipitaceae</taxon>
        <taxon>Metarhizium</taxon>
    </lineage>
</organism>
<feature type="non-terminal residue" evidence="2">
    <location>
        <position position="1"/>
    </location>
</feature>
<dbReference type="GO" id="GO:0032259">
    <property type="term" value="P:methylation"/>
    <property type="evidence" value="ECO:0007669"/>
    <property type="project" value="UniProtKB-KW"/>
</dbReference>
<keyword evidence="3" id="KW-1185">Reference proteome</keyword>
<dbReference type="CDD" id="cd02440">
    <property type="entry name" value="AdoMet_MTases"/>
    <property type="match status" value="1"/>
</dbReference>
<dbReference type="VEuPathDB" id="FungiDB:MAN_01583"/>
<protein>
    <submittedName>
        <fullName evidence="2">UbiE/COQ5 methyltransferase</fullName>
    </submittedName>
</protein>
<comment type="similarity">
    <text evidence="1">Belongs to the methyltransferase superfamily. LaeA methyltransferase family.</text>
</comment>
<dbReference type="Pfam" id="PF01209">
    <property type="entry name" value="Ubie_methyltran"/>
    <property type="match status" value="1"/>
</dbReference>
<dbReference type="PANTHER" id="PTHR43591">
    <property type="entry name" value="METHYLTRANSFERASE"/>
    <property type="match status" value="1"/>
</dbReference>
<proteinExistence type="inferred from homology"/>
<dbReference type="GO" id="GO:0008168">
    <property type="term" value="F:methyltransferase activity"/>
    <property type="evidence" value="ECO:0007669"/>
    <property type="project" value="UniProtKB-KW"/>
</dbReference>
<sequence length="303" mass="34436">MSTTTLTDLASETQFAGPLWLREGVGALYAKGEVHTGPFSMPLLRMAGLDKLPTTGHISILDLCCGTGITTCNLHILFKEQGIQDNIDLICGDLSAGQLQFLDRRIKEMQWKNTKTIQINAQKTNLPSHVFDYITCVFGLMVIPDSQAALEECYRMLKPGGILGCVVWYKELWSDYVRDALCQLPGHPNWPESSDELTDAWAQGPWSNPHYVRSMLHRRGFVNIEMQTKSIMIDFKNAEDFYEVYDAFIEWVTDRYWTEQEKKLCRPLIKPAVVRFMEDKYGKNKPFAIEKIAIMAAAKTPAL</sequence>
<gene>
    <name evidence="2" type="ORF">MAN_01583</name>
</gene>